<feature type="region of interest" description="Disordered" evidence="2">
    <location>
        <begin position="445"/>
        <end position="471"/>
    </location>
</feature>
<evidence type="ECO:0000313" key="4">
    <source>
        <dbReference type="Proteomes" id="UP000700596"/>
    </source>
</evidence>
<accession>A0A9P9DNQ8</accession>
<evidence type="ECO:0000313" key="3">
    <source>
        <dbReference type="EMBL" id="KAH7122541.1"/>
    </source>
</evidence>
<dbReference type="EMBL" id="JAGMWT010000009">
    <property type="protein sequence ID" value="KAH7122541.1"/>
    <property type="molecule type" value="Genomic_DNA"/>
</dbReference>
<dbReference type="AlphaFoldDB" id="A0A9P9DNQ8"/>
<dbReference type="OrthoDB" id="3800814at2759"/>
<name>A0A9P9DNQ8_9PLEO</name>
<reference evidence="3" key="1">
    <citation type="journal article" date="2021" name="Nat. Commun.">
        <title>Genetic determinants of endophytism in the Arabidopsis root mycobiome.</title>
        <authorList>
            <person name="Mesny F."/>
            <person name="Miyauchi S."/>
            <person name="Thiergart T."/>
            <person name="Pickel B."/>
            <person name="Atanasova L."/>
            <person name="Karlsson M."/>
            <person name="Huettel B."/>
            <person name="Barry K.W."/>
            <person name="Haridas S."/>
            <person name="Chen C."/>
            <person name="Bauer D."/>
            <person name="Andreopoulos W."/>
            <person name="Pangilinan J."/>
            <person name="LaButti K."/>
            <person name="Riley R."/>
            <person name="Lipzen A."/>
            <person name="Clum A."/>
            <person name="Drula E."/>
            <person name="Henrissat B."/>
            <person name="Kohler A."/>
            <person name="Grigoriev I.V."/>
            <person name="Martin F.M."/>
            <person name="Hacquard S."/>
        </authorList>
    </citation>
    <scope>NUCLEOTIDE SEQUENCE</scope>
    <source>
        <strain evidence="3">MPI-CAGE-CH-0243</strain>
    </source>
</reference>
<sequence length="574" mass="64955">MPQHWSIKGSVTRSAEPQGKIQLFGNPIRVPSTQSRNSGFDNTESVHRQAPQPAQLFFTELLTEASKGDSGTMPGAIASPDDVKRAKTLRSTIENPSSQTIDTYNPLNPLIFTLDPTILARINASTTDRSIQGTTQSPENNPFLLDHMLANAPYTQKYCRRCTSDRKCRGHRPTLQLQTSVSLCAHMRLNLFWNVDDMLNRKCSWQLEIKSYLNRDIVFTREHESCKAFTPRERVKVLVQRLIEDFEAEGRRGVNARGVEREVFALLGAWEAAKVRVLTRREEGEKKVEKRREVAPEKKIEREKKGRVMEREAKMLKKAQQEKESLQQEVTKKRKLSAVEKASENVERECKKVCVEITTILEPLPKPRVVATEHHLLSTPLFSLPQDNSVVKNAKQQSIAVVGSTPELETPKPGQKSDLTPAALQSIEQKNKTDIESTLQPEILAHGSQVIPTPPTSPPRDVKPKDDDSTMCSRNLSMTSNFSVYSAFPIPMTSTKKRKCCSVLPSLSTQKPSKRVRFSEEIEGQEIEVRRYCGFDGYRRGPEGDQSKMRSTMKMENWSRHWTMGDVLLFGPIS</sequence>
<keyword evidence="4" id="KW-1185">Reference proteome</keyword>
<feature type="region of interest" description="Disordered" evidence="2">
    <location>
        <begin position="30"/>
        <end position="49"/>
    </location>
</feature>
<organism evidence="3 4">
    <name type="scientific">Dendryphion nanum</name>
    <dbReference type="NCBI Taxonomy" id="256645"/>
    <lineage>
        <taxon>Eukaryota</taxon>
        <taxon>Fungi</taxon>
        <taxon>Dikarya</taxon>
        <taxon>Ascomycota</taxon>
        <taxon>Pezizomycotina</taxon>
        <taxon>Dothideomycetes</taxon>
        <taxon>Pleosporomycetidae</taxon>
        <taxon>Pleosporales</taxon>
        <taxon>Torulaceae</taxon>
        <taxon>Dendryphion</taxon>
    </lineage>
</organism>
<protein>
    <submittedName>
        <fullName evidence="3">Uncharacterized protein</fullName>
    </submittedName>
</protein>
<dbReference type="Proteomes" id="UP000700596">
    <property type="component" value="Unassembled WGS sequence"/>
</dbReference>
<feature type="compositionally biased region" description="Polar residues" evidence="2">
    <location>
        <begin position="31"/>
        <end position="43"/>
    </location>
</feature>
<comment type="caution">
    <text evidence="3">The sequence shown here is derived from an EMBL/GenBank/DDBJ whole genome shotgun (WGS) entry which is preliminary data.</text>
</comment>
<feature type="coiled-coil region" evidence="1">
    <location>
        <begin position="309"/>
        <end position="336"/>
    </location>
</feature>
<gene>
    <name evidence="3" type="ORF">B0J11DRAFT_607999</name>
</gene>
<keyword evidence="1" id="KW-0175">Coiled coil</keyword>
<proteinExistence type="predicted"/>
<evidence type="ECO:0000256" key="2">
    <source>
        <dbReference type="SAM" id="MobiDB-lite"/>
    </source>
</evidence>
<evidence type="ECO:0000256" key="1">
    <source>
        <dbReference type="SAM" id="Coils"/>
    </source>
</evidence>